<protein>
    <submittedName>
        <fullName evidence="1">Uncharacterized protein</fullName>
    </submittedName>
</protein>
<reference evidence="2" key="1">
    <citation type="journal article" date="2014" name="Science">
        <title>Ancient hybridizations among the ancestral genomes of bread wheat.</title>
        <authorList>
            <consortium name="International Wheat Genome Sequencing Consortium,"/>
            <person name="Marcussen T."/>
            <person name="Sandve S.R."/>
            <person name="Heier L."/>
            <person name="Spannagl M."/>
            <person name="Pfeifer M."/>
            <person name="Jakobsen K.S."/>
            <person name="Wulff B.B."/>
            <person name="Steuernagel B."/>
            <person name="Mayer K.F."/>
            <person name="Olsen O.A."/>
        </authorList>
    </citation>
    <scope>NUCLEOTIDE SEQUENCE [LARGE SCALE GENOMIC DNA]</scope>
    <source>
        <strain evidence="2">cv. AL8/78</strain>
    </source>
</reference>
<reference evidence="1" key="3">
    <citation type="journal article" date="2017" name="Nature">
        <title>Genome sequence of the progenitor of the wheat D genome Aegilops tauschii.</title>
        <authorList>
            <person name="Luo M.C."/>
            <person name="Gu Y.Q."/>
            <person name="Puiu D."/>
            <person name="Wang H."/>
            <person name="Twardziok S.O."/>
            <person name="Deal K.R."/>
            <person name="Huo N."/>
            <person name="Zhu T."/>
            <person name="Wang L."/>
            <person name="Wang Y."/>
            <person name="McGuire P.E."/>
            <person name="Liu S."/>
            <person name="Long H."/>
            <person name="Ramasamy R.K."/>
            <person name="Rodriguez J.C."/>
            <person name="Van S.L."/>
            <person name="Yuan L."/>
            <person name="Wang Z."/>
            <person name="Xia Z."/>
            <person name="Xiao L."/>
            <person name="Anderson O.D."/>
            <person name="Ouyang S."/>
            <person name="Liang Y."/>
            <person name="Zimin A.V."/>
            <person name="Pertea G."/>
            <person name="Qi P."/>
            <person name="Bennetzen J.L."/>
            <person name="Dai X."/>
            <person name="Dawson M.W."/>
            <person name="Muller H.G."/>
            <person name="Kugler K."/>
            <person name="Rivarola-Duarte L."/>
            <person name="Spannagl M."/>
            <person name="Mayer K.F.X."/>
            <person name="Lu F.H."/>
            <person name="Bevan M.W."/>
            <person name="Leroy P."/>
            <person name="Li P."/>
            <person name="You F.M."/>
            <person name="Sun Q."/>
            <person name="Liu Z."/>
            <person name="Lyons E."/>
            <person name="Wicker T."/>
            <person name="Salzberg S.L."/>
            <person name="Devos K.M."/>
            <person name="Dvorak J."/>
        </authorList>
    </citation>
    <scope>NUCLEOTIDE SEQUENCE [LARGE SCALE GENOMIC DNA]</scope>
    <source>
        <strain evidence="1">cv. AL8/78</strain>
    </source>
</reference>
<reference evidence="1" key="5">
    <citation type="journal article" date="2021" name="G3 (Bethesda)">
        <title>Aegilops tauschii genome assembly Aet v5.0 features greater sequence contiguity and improved annotation.</title>
        <authorList>
            <person name="Wang L."/>
            <person name="Zhu T."/>
            <person name="Rodriguez J.C."/>
            <person name="Deal K.R."/>
            <person name="Dubcovsky J."/>
            <person name="McGuire P.E."/>
            <person name="Lux T."/>
            <person name="Spannagl M."/>
            <person name="Mayer K.F.X."/>
            <person name="Baldrich P."/>
            <person name="Meyers B.C."/>
            <person name="Huo N."/>
            <person name="Gu Y.Q."/>
            <person name="Zhou H."/>
            <person name="Devos K.M."/>
            <person name="Bennetzen J.L."/>
            <person name="Unver T."/>
            <person name="Budak H."/>
            <person name="Gulick P.J."/>
            <person name="Galiba G."/>
            <person name="Kalapos B."/>
            <person name="Nelson D.R."/>
            <person name="Li P."/>
            <person name="You F.M."/>
            <person name="Luo M.C."/>
            <person name="Dvorak J."/>
        </authorList>
    </citation>
    <scope>NUCLEOTIDE SEQUENCE [LARGE SCALE GENOMIC DNA]</scope>
    <source>
        <strain evidence="1">cv. AL8/78</strain>
    </source>
</reference>
<accession>A0A453IU38</accession>
<dbReference type="EnsemblPlants" id="AET4Gv20679100.37">
    <property type="protein sequence ID" value="AET4Gv20679100.37"/>
    <property type="gene ID" value="AET4Gv20679100"/>
</dbReference>
<dbReference type="Gramene" id="AET4Gv20679100.37">
    <property type="protein sequence ID" value="AET4Gv20679100.37"/>
    <property type="gene ID" value="AET4Gv20679100"/>
</dbReference>
<name>A0A453IU38_AEGTS</name>
<dbReference type="Proteomes" id="UP000015105">
    <property type="component" value="Chromosome 4D"/>
</dbReference>
<evidence type="ECO:0000313" key="1">
    <source>
        <dbReference type="EnsemblPlants" id="AET4Gv20679100.37"/>
    </source>
</evidence>
<dbReference type="AlphaFoldDB" id="A0A453IU38"/>
<reference evidence="2" key="2">
    <citation type="journal article" date="2017" name="Nat. Plants">
        <title>The Aegilops tauschii genome reveals multiple impacts of transposons.</title>
        <authorList>
            <person name="Zhao G."/>
            <person name="Zou C."/>
            <person name="Li K."/>
            <person name="Wang K."/>
            <person name="Li T."/>
            <person name="Gao L."/>
            <person name="Zhang X."/>
            <person name="Wang H."/>
            <person name="Yang Z."/>
            <person name="Liu X."/>
            <person name="Jiang W."/>
            <person name="Mao L."/>
            <person name="Kong X."/>
            <person name="Jiao Y."/>
            <person name="Jia J."/>
        </authorList>
    </citation>
    <scope>NUCLEOTIDE SEQUENCE [LARGE SCALE GENOMIC DNA]</scope>
    <source>
        <strain evidence="2">cv. AL8/78</strain>
    </source>
</reference>
<sequence length="71" mass="8774">MPEKALRRFFTDEDSAFPVRFRYRRIMSWQQQHQMGDAMLQGRNLGIHWVSTYMLQDVRRRKFDFQIIHAK</sequence>
<reference evidence="1" key="4">
    <citation type="submission" date="2019-03" db="UniProtKB">
        <authorList>
            <consortium name="EnsemblPlants"/>
        </authorList>
    </citation>
    <scope>IDENTIFICATION</scope>
</reference>
<evidence type="ECO:0000313" key="2">
    <source>
        <dbReference type="Proteomes" id="UP000015105"/>
    </source>
</evidence>
<organism evidence="1 2">
    <name type="scientific">Aegilops tauschii subsp. strangulata</name>
    <name type="common">Goatgrass</name>
    <dbReference type="NCBI Taxonomy" id="200361"/>
    <lineage>
        <taxon>Eukaryota</taxon>
        <taxon>Viridiplantae</taxon>
        <taxon>Streptophyta</taxon>
        <taxon>Embryophyta</taxon>
        <taxon>Tracheophyta</taxon>
        <taxon>Spermatophyta</taxon>
        <taxon>Magnoliopsida</taxon>
        <taxon>Liliopsida</taxon>
        <taxon>Poales</taxon>
        <taxon>Poaceae</taxon>
        <taxon>BOP clade</taxon>
        <taxon>Pooideae</taxon>
        <taxon>Triticodae</taxon>
        <taxon>Triticeae</taxon>
        <taxon>Triticinae</taxon>
        <taxon>Aegilops</taxon>
    </lineage>
</organism>
<proteinExistence type="predicted"/>
<keyword evidence="2" id="KW-1185">Reference proteome</keyword>